<accession>A0A0P1II29</accession>
<dbReference type="RefSeq" id="WP_058313066.1">
    <property type="nucleotide sequence ID" value="NZ_CANLZE010000003.1"/>
</dbReference>
<evidence type="ECO:0000259" key="2">
    <source>
        <dbReference type="Pfam" id="PF11127"/>
    </source>
</evidence>
<name>A0A0P1II29_9RHOB</name>
<keyword evidence="1" id="KW-0812">Transmembrane</keyword>
<dbReference type="Pfam" id="PF11127">
    <property type="entry name" value="YgaP-like_TM"/>
    <property type="match status" value="1"/>
</dbReference>
<dbReference type="GeneID" id="83882873"/>
<evidence type="ECO:0000313" key="3">
    <source>
        <dbReference type="EMBL" id="CUK14355.1"/>
    </source>
</evidence>
<dbReference type="InterPro" id="IPR021309">
    <property type="entry name" value="YgaP-like_TM"/>
</dbReference>
<dbReference type="STRING" id="1715693.PH7735_03905"/>
<keyword evidence="1" id="KW-1133">Transmembrane helix</keyword>
<feature type="transmembrane region" description="Helical" evidence="1">
    <location>
        <begin position="39"/>
        <end position="63"/>
    </location>
</feature>
<dbReference type="EMBL" id="CYTW01000007">
    <property type="protein sequence ID" value="CUK14355.1"/>
    <property type="molecule type" value="Genomic_DNA"/>
</dbReference>
<gene>
    <name evidence="3" type="ORF">PH7735_03905</name>
</gene>
<dbReference type="AlphaFoldDB" id="A0A0P1II29"/>
<evidence type="ECO:0000256" key="1">
    <source>
        <dbReference type="SAM" id="Phobius"/>
    </source>
</evidence>
<protein>
    <recommendedName>
        <fullName evidence="2">Inner membrane protein YgaP-like transmembrane domain-containing protein</fullName>
    </recommendedName>
</protein>
<keyword evidence="1" id="KW-0472">Membrane</keyword>
<proteinExistence type="predicted"/>
<feature type="domain" description="Inner membrane protein YgaP-like transmembrane" evidence="2">
    <location>
        <begin position="1"/>
        <end position="69"/>
    </location>
</feature>
<evidence type="ECO:0000313" key="4">
    <source>
        <dbReference type="Proteomes" id="UP000051870"/>
    </source>
</evidence>
<sequence>MTANVGNLDRLVRLILGIALFLLPFVTQAAVWDNAVMKYGAIVVGLVLAGTSAMKFCPLYRILGVSTCRR</sequence>
<reference evidence="4" key="1">
    <citation type="submission" date="2015-09" db="EMBL/GenBank/DDBJ databases">
        <authorList>
            <person name="Rodrigo-Torres Lidia"/>
            <person name="Arahal R.David."/>
        </authorList>
    </citation>
    <scope>NUCLEOTIDE SEQUENCE [LARGE SCALE GENOMIC DNA]</scope>
    <source>
        <strain evidence="4">CECT 7735</strain>
    </source>
</reference>
<dbReference type="Proteomes" id="UP000051870">
    <property type="component" value="Unassembled WGS sequence"/>
</dbReference>
<organism evidence="3 4">
    <name type="scientific">Shimia thalassica</name>
    <dbReference type="NCBI Taxonomy" id="1715693"/>
    <lineage>
        <taxon>Bacteria</taxon>
        <taxon>Pseudomonadati</taxon>
        <taxon>Pseudomonadota</taxon>
        <taxon>Alphaproteobacteria</taxon>
        <taxon>Rhodobacterales</taxon>
        <taxon>Roseobacteraceae</taxon>
    </lineage>
</organism>
<keyword evidence="4" id="KW-1185">Reference proteome</keyword>